<dbReference type="SUPFAM" id="SSF90123">
    <property type="entry name" value="ABC transporter transmembrane region"/>
    <property type="match status" value="1"/>
</dbReference>
<dbReference type="GO" id="GO:0140359">
    <property type="term" value="F:ABC-type transporter activity"/>
    <property type="evidence" value="ECO:0007669"/>
    <property type="project" value="InterPro"/>
</dbReference>
<dbReference type="GO" id="GO:0005524">
    <property type="term" value="F:ATP binding"/>
    <property type="evidence" value="ECO:0007669"/>
    <property type="project" value="InterPro"/>
</dbReference>
<protein>
    <recommendedName>
        <fullName evidence="4">ABC transmembrane type-1 domain-containing protein</fullName>
    </recommendedName>
</protein>
<dbReference type="Proteomes" id="UP000663881">
    <property type="component" value="Unassembled WGS sequence"/>
</dbReference>
<dbReference type="EMBL" id="CAJOAY010030690">
    <property type="protein sequence ID" value="CAF4420884.1"/>
    <property type="molecule type" value="Genomic_DNA"/>
</dbReference>
<dbReference type="GO" id="GO:0016020">
    <property type="term" value="C:membrane"/>
    <property type="evidence" value="ECO:0007669"/>
    <property type="project" value="InterPro"/>
</dbReference>
<dbReference type="Gene3D" id="1.20.1560.10">
    <property type="entry name" value="ABC transporter type 1, transmembrane domain"/>
    <property type="match status" value="1"/>
</dbReference>
<evidence type="ECO:0000259" key="4">
    <source>
        <dbReference type="PROSITE" id="PS50929"/>
    </source>
</evidence>
<evidence type="ECO:0000256" key="2">
    <source>
        <dbReference type="ARBA" id="ARBA00022989"/>
    </source>
</evidence>
<comment type="caution">
    <text evidence="5">The sequence shown here is derived from an EMBL/GenBank/DDBJ whole genome shotgun (WGS) entry which is preliminary data.</text>
</comment>
<organism evidence="5 6">
    <name type="scientific">Adineta steineri</name>
    <dbReference type="NCBI Taxonomy" id="433720"/>
    <lineage>
        <taxon>Eukaryota</taxon>
        <taxon>Metazoa</taxon>
        <taxon>Spiralia</taxon>
        <taxon>Gnathifera</taxon>
        <taxon>Rotifera</taxon>
        <taxon>Eurotatoria</taxon>
        <taxon>Bdelloidea</taxon>
        <taxon>Adinetida</taxon>
        <taxon>Adinetidae</taxon>
        <taxon>Adineta</taxon>
    </lineage>
</organism>
<feature type="non-terminal residue" evidence="5">
    <location>
        <position position="1"/>
    </location>
</feature>
<keyword evidence="3" id="KW-0472">Membrane</keyword>
<evidence type="ECO:0000313" key="6">
    <source>
        <dbReference type="Proteomes" id="UP000663881"/>
    </source>
</evidence>
<feature type="domain" description="ABC transmembrane type-1" evidence="4">
    <location>
        <begin position="1"/>
        <end position="51"/>
    </location>
</feature>
<dbReference type="AlphaFoldDB" id="A0A820QDA2"/>
<keyword evidence="1" id="KW-0812">Transmembrane</keyword>
<evidence type="ECO:0000313" key="5">
    <source>
        <dbReference type="EMBL" id="CAF4420884.1"/>
    </source>
</evidence>
<accession>A0A820QDA2</accession>
<dbReference type="InterPro" id="IPR036640">
    <property type="entry name" value="ABC1_TM_sf"/>
</dbReference>
<name>A0A820QDA2_9BILA</name>
<evidence type="ECO:0000256" key="1">
    <source>
        <dbReference type="ARBA" id="ARBA00022692"/>
    </source>
</evidence>
<proteinExistence type="predicted"/>
<reference evidence="5" key="1">
    <citation type="submission" date="2021-02" db="EMBL/GenBank/DDBJ databases">
        <authorList>
            <person name="Nowell W R."/>
        </authorList>
    </citation>
    <scope>NUCLEOTIDE SEQUENCE</scope>
</reference>
<keyword evidence="2" id="KW-1133">Transmembrane helix</keyword>
<dbReference type="InterPro" id="IPR011527">
    <property type="entry name" value="ABC1_TM_dom"/>
</dbReference>
<gene>
    <name evidence="5" type="ORF">OKA104_LOCUS52515</name>
</gene>
<evidence type="ECO:0000256" key="3">
    <source>
        <dbReference type="ARBA" id="ARBA00023136"/>
    </source>
</evidence>
<dbReference type="PROSITE" id="PS50929">
    <property type="entry name" value="ABC_TM1F"/>
    <property type="match status" value="1"/>
</dbReference>
<sequence>MRIAYSGLIYRKVLRLSTHSMNNISSGKIMNLLSNDAGQIELALYFINNLW</sequence>